<dbReference type="STRING" id="1392247.A0A3N4KXG8"/>
<dbReference type="InParanoid" id="A0A3N4KXG8"/>
<evidence type="ECO:0000313" key="2">
    <source>
        <dbReference type="Proteomes" id="UP000277580"/>
    </source>
</evidence>
<proteinExistence type="predicted"/>
<evidence type="ECO:0000313" key="1">
    <source>
        <dbReference type="EMBL" id="RPB13952.1"/>
    </source>
</evidence>
<dbReference type="PANTHER" id="PTHR28272:SF1">
    <property type="entry name" value="RIBONUCLEASES P_MRP PROTEIN SUBUNIT POP3"/>
    <property type="match status" value="1"/>
</dbReference>
<dbReference type="GO" id="GO:0005829">
    <property type="term" value="C:cytosol"/>
    <property type="evidence" value="ECO:0007669"/>
    <property type="project" value="TreeGrafter"/>
</dbReference>
<protein>
    <submittedName>
        <fullName evidence="1">Uncharacterized protein</fullName>
    </submittedName>
</protein>
<dbReference type="AlphaFoldDB" id="A0A3N4KXG8"/>
<keyword evidence="2" id="KW-1185">Reference proteome</keyword>
<dbReference type="GO" id="GO:0000171">
    <property type="term" value="F:ribonuclease MRP activity"/>
    <property type="evidence" value="ECO:0007669"/>
    <property type="project" value="TreeGrafter"/>
</dbReference>
<dbReference type="GO" id="GO:0005655">
    <property type="term" value="C:nucleolar ribonuclease P complex"/>
    <property type="evidence" value="ECO:0007669"/>
    <property type="project" value="TreeGrafter"/>
</dbReference>
<dbReference type="GO" id="GO:0006364">
    <property type="term" value="P:rRNA processing"/>
    <property type="evidence" value="ECO:0007669"/>
    <property type="project" value="InterPro"/>
</dbReference>
<accession>A0A3N4KXG8</accession>
<gene>
    <name evidence="1" type="ORF">P167DRAFT_604530</name>
</gene>
<name>A0A3N4KXG8_9PEZI</name>
<dbReference type="InterPro" id="IPR013241">
    <property type="entry name" value="RNase_P_Pop3"/>
</dbReference>
<sequence length="256" mass="27795">MAQFIKGQDPKKKITFSLDSPNTTVGWPEVSSANQDTILDLLCSLLEPIGQHRNLYIQPSKGKRSRKRKREFLSNPLAASVLPIPPPSPPELNSFITIGLNSTTRHLESLAKALPTETTTPRPRLAVFVCRSDSQPSQLHSHLPLLCGIVSKASPGLPIRLVQLPKGAQARLETSLAIPQAGFLGLMEGAPGSTVLLQFLDGNVPAIKIPWLEGFPGYQTTMIKAMTTTAPQLKKAQKEYAVKKVVRVDRSGKPGV</sequence>
<dbReference type="Proteomes" id="UP000277580">
    <property type="component" value="Unassembled WGS sequence"/>
</dbReference>
<organism evidence="1 2">
    <name type="scientific">Morchella conica CCBAS932</name>
    <dbReference type="NCBI Taxonomy" id="1392247"/>
    <lineage>
        <taxon>Eukaryota</taxon>
        <taxon>Fungi</taxon>
        <taxon>Dikarya</taxon>
        <taxon>Ascomycota</taxon>
        <taxon>Pezizomycotina</taxon>
        <taxon>Pezizomycetes</taxon>
        <taxon>Pezizales</taxon>
        <taxon>Morchellaceae</taxon>
        <taxon>Morchella</taxon>
    </lineage>
</organism>
<dbReference type="GO" id="GO:0000172">
    <property type="term" value="C:ribonuclease MRP complex"/>
    <property type="evidence" value="ECO:0007669"/>
    <property type="project" value="TreeGrafter"/>
</dbReference>
<dbReference type="Pfam" id="PF08228">
    <property type="entry name" value="RNase_P_pop3"/>
    <property type="match status" value="1"/>
</dbReference>
<dbReference type="GO" id="GO:0034965">
    <property type="term" value="P:intronic box C/D snoRNA processing"/>
    <property type="evidence" value="ECO:0007669"/>
    <property type="project" value="TreeGrafter"/>
</dbReference>
<reference evidence="1 2" key="1">
    <citation type="journal article" date="2018" name="Nat. Ecol. Evol.">
        <title>Pezizomycetes genomes reveal the molecular basis of ectomycorrhizal truffle lifestyle.</title>
        <authorList>
            <person name="Murat C."/>
            <person name="Payen T."/>
            <person name="Noel B."/>
            <person name="Kuo A."/>
            <person name="Morin E."/>
            <person name="Chen J."/>
            <person name="Kohler A."/>
            <person name="Krizsan K."/>
            <person name="Balestrini R."/>
            <person name="Da Silva C."/>
            <person name="Montanini B."/>
            <person name="Hainaut M."/>
            <person name="Levati E."/>
            <person name="Barry K.W."/>
            <person name="Belfiori B."/>
            <person name="Cichocki N."/>
            <person name="Clum A."/>
            <person name="Dockter R.B."/>
            <person name="Fauchery L."/>
            <person name="Guy J."/>
            <person name="Iotti M."/>
            <person name="Le Tacon F."/>
            <person name="Lindquist E.A."/>
            <person name="Lipzen A."/>
            <person name="Malagnac F."/>
            <person name="Mello A."/>
            <person name="Molinier V."/>
            <person name="Miyauchi S."/>
            <person name="Poulain J."/>
            <person name="Riccioni C."/>
            <person name="Rubini A."/>
            <person name="Sitrit Y."/>
            <person name="Splivallo R."/>
            <person name="Traeger S."/>
            <person name="Wang M."/>
            <person name="Zifcakova L."/>
            <person name="Wipf D."/>
            <person name="Zambonelli A."/>
            <person name="Paolocci F."/>
            <person name="Nowrousian M."/>
            <person name="Ottonello S."/>
            <person name="Baldrian P."/>
            <person name="Spatafora J.W."/>
            <person name="Henrissat B."/>
            <person name="Nagy L.G."/>
            <person name="Aury J.M."/>
            <person name="Wincker P."/>
            <person name="Grigoriev I.V."/>
            <person name="Bonfante P."/>
            <person name="Martin F.M."/>
        </authorList>
    </citation>
    <scope>NUCLEOTIDE SEQUENCE [LARGE SCALE GENOMIC DNA]</scope>
    <source>
        <strain evidence="1 2">CCBAS932</strain>
    </source>
</reference>
<dbReference type="GO" id="GO:0004526">
    <property type="term" value="F:ribonuclease P activity"/>
    <property type="evidence" value="ECO:0007669"/>
    <property type="project" value="TreeGrafter"/>
</dbReference>
<dbReference type="PANTHER" id="PTHR28272">
    <property type="entry name" value="RIBONUCLEASES P/MRP PROTEIN SUBUNIT POP3"/>
    <property type="match status" value="1"/>
</dbReference>
<dbReference type="OrthoDB" id="20109at2759"/>
<dbReference type="GO" id="GO:0008033">
    <property type="term" value="P:tRNA processing"/>
    <property type="evidence" value="ECO:0007669"/>
    <property type="project" value="InterPro"/>
</dbReference>
<dbReference type="EMBL" id="ML119120">
    <property type="protein sequence ID" value="RPB13952.1"/>
    <property type="molecule type" value="Genomic_DNA"/>
</dbReference>